<proteinExistence type="predicted"/>
<dbReference type="AlphaFoldDB" id="A0A2T7DMJ0"/>
<reference evidence="1 2" key="1">
    <citation type="submission" date="2018-04" db="EMBL/GenBank/DDBJ databases">
        <title>WGS assembly of Panicum hallii var. hallii HAL2.</title>
        <authorList>
            <person name="Lovell J."/>
            <person name="Jenkins J."/>
            <person name="Lowry D."/>
            <person name="Mamidi S."/>
            <person name="Sreedasyam A."/>
            <person name="Weng X."/>
            <person name="Barry K."/>
            <person name="Bonette J."/>
            <person name="Campitelli B."/>
            <person name="Daum C."/>
            <person name="Gordon S."/>
            <person name="Gould B."/>
            <person name="Lipzen A."/>
            <person name="MacQueen A."/>
            <person name="Palacio-Mejia J."/>
            <person name="Plott C."/>
            <person name="Shakirov E."/>
            <person name="Shu S."/>
            <person name="Yoshinaga Y."/>
            <person name="Zane M."/>
            <person name="Rokhsar D."/>
            <person name="Grimwood J."/>
            <person name="Schmutz J."/>
            <person name="Juenger T."/>
        </authorList>
    </citation>
    <scope>NUCLEOTIDE SEQUENCE [LARGE SCALE GENOMIC DNA]</scope>
    <source>
        <strain evidence="2">cv. HAL2</strain>
    </source>
</reference>
<gene>
    <name evidence="1" type="ORF">GQ55_5G366500</name>
</gene>
<name>A0A2T7DMJ0_9POAL</name>
<sequence length="49" mass="5463">MPQPLPFSTRRCTFPSCLRNHASSDNKNSIVRTLAGEGNLYLTIEICPL</sequence>
<keyword evidence="2" id="KW-1185">Reference proteome</keyword>
<dbReference type="EMBL" id="CM009753">
    <property type="protein sequence ID" value="PUZ56815.1"/>
    <property type="molecule type" value="Genomic_DNA"/>
</dbReference>
<accession>A0A2T7DMJ0</accession>
<protein>
    <submittedName>
        <fullName evidence="1">Uncharacterized protein</fullName>
    </submittedName>
</protein>
<evidence type="ECO:0000313" key="1">
    <source>
        <dbReference type="EMBL" id="PUZ56815.1"/>
    </source>
</evidence>
<dbReference type="Gramene" id="PUZ56815">
    <property type="protein sequence ID" value="PUZ56815"/>
    <property type="gene ID" value="GQ55_5G366500"/>
</dbReference>
<organism evidence="1 2">
    <name type="scientific">Panicum hallii var. hallii</name>
    <dbReference type="NCBI Taxonomy" id="1504633"/>
    <lineage>
        <taxon>Eukaryota</taxon>
        <taxon>Viridiplantae</taxon>
        <taxon>Streptophyta</taxon>
        <taxon>Embryophyta</taxon>
        <taxon>Tracheophyta</taxon>
        <taxon>Spermatophyta</taxon>
        <taxon>Magnoliopsida</taxon>
        <taxon>Liliopsida</taxon>
        <taxon>Poales</taxon>
        <taxon>Poaceae</taxon>
        <taxon>PACMAD clade</taxon>
        <taxon>Panicoideae</taxon>
        <taxon>Panicodae</taxon>
        <taxon>Paniceae</taxon>
        <taxon>Panicinae</taxon>
        <taxon>Panicum</taxon>
        <taxon>Panicum sect. Panicum</taxon>
    </lineage>
</organism>
<evidence type="ECO:0000313" key="2">
    <source>
        <dbReference type="Proteomes" id="UP000244336"/>
    </source>
</evidence>
<dbReference type="Proteomes" id="UP000244336">
    <property type="component" value="Chromosome 5"/>
</dbReference>